<feature type="transmembrane region" description="Helical" evidence="1">
    <location>
        <begin position="61"/>
        <end position="86"/>
    </location>
</feature>
<reference evidence="2 3" key="1">
    <citation type="journal article" date="2008" name="Int. J. Syst. Evol. Microbiol.">
        <title>Amphritea japonica sp. nov. and Amphritea balenae sp. nov., isolated from the sediment adjacent to sperm whale carcasses off Kagoshima, Japan.</title>
        <authorList>
            <person name="Miyazaki M."/>
            <person name="Nogi Y."/>
            <person name="Fujiwara Y."/>
            <person name="Kawato M."/>
            <person name="Nagahama T."/>
            <person name="Kubokawa K."/>
            <person name="Horikoshi K."/>
        </authorList>
    </citation>
    <scope>NUCLEOTIDE SEQUENCE [LARGE SCALE GENOMIC DNA]</scope>
    <source>
        <strain evidence="2 3">ATCC BAA-1530</strain>
    </source>
</reference>
<keyword evidence="1" id="KW-0472">Membrane</keyword>
<dbReference type="Proteomes" id="UP000595663">
    <property type="component" value="Chromosome"/>
</dbReference>
<keyword evidence="1" id="KW-0812">Transmembrane</keyword>
<evidence type="ECO:0000256" key="1">
    <source>
        <dbReference type="SAM" id="Phobius"/>
    </source>
</evidence>
<gene>
    <name evidence="2" type="ORF">AMJAP_0710</name>
</gene>
<feature type="transmembrane region" description="Helical" evidence="1">
    <location>
        <begin position="140"/>
        <end position="159"/>
    </location>
</feature>
<keyword evidence="1" id="KW-1133">Transmembrane helix</keyword>
<evidence type="ECO:0000313" key="2">
    <source>
        <dbReference type="EMBL" id="BBB25309.1"/>
    </source>
</evidence>
<dbReference type="KEGG" id="ajp:AMJAP_0710"/>
<dbReference type="RefSeq" id="WP_019622428.1">
    <property type="nucleotide sequence ID" value="NZ_AP014545.1"/>
</dbReference>
<evidence type="ECO:0000313" key="3">
    <source>
        <dbReference type="Proteomes" id="UP000595663"/>
    </source>
</evidence>
<accession>A0A7R6P1R4</accession>
<protein>
    <submittedName>
        <fullName evidence="2">Uncharacterized protein</fullName>
    </submittedName>
</protein>
<keyword evidence="3" id="KW-1185">Reference proteome</keyword>
<dbReference type="EMBL" id="AP014545">
    <property type="protein sequence ID" value="BBB25309.1"/>
    <property type="molecule type" value="Genomic_DNA"/>
</dbReference>
<sequence length="169" mass="18334">MKSRIISIASWVIILWIAKVFLSSLPYKFTGHPDTQHIFSTIGGWMSNTISTGLGHWFTQYGAYAVGSAELIVSIILLSPAVFFLLKKLNLISKTPAREIIHSIGGVMASSVMLGAVFFHLATPLGIVVLHNGQSDNGSLFFAAVSILILGITMALVNYTHWRSLKSAS</sequence>
<feature type="transmembrane region" description="Helical" evidence="1">
    <location>
        <begin position="107"/>
        <end position="128"/>
    </location>
</feature>
<name>A0A7R6P1R4_9GAMM</name>
<dbReference type="OrthoDB" id="9791120at2"/>
<proteinExistence type="predicted"/>
<organism evidence="2 3">
    <name type="scientific">Amphritea japonica ATCC BAA-1530</name>
    <dbReference type="NCBI Taxonomy" id="1278309"/>
    <lineage>
        <taxon>Bacteria</taxon>
        <taxon>Pseudomonadati</taxon>
        <taxon>Pseudomonadota</taxon>
        <taxon>Gammaproteobacteria</taxon>
        <taxon>Oceanospirillales</taxon>
        <taxon>Oceanospirillaceae</taxon>
        <taxon>Amphritea</taxon>
    </lineage>
</organism>
<dbReference type="AlphaFoldDB" id="A0A7R6P1R4"/>